<dbReference type="OrthoDB" id="5242808at2759"/>
<organism evidence="1 2">
    <name type="scientific">Verticillium longisporum</name>
    <name type="common">Verticillium dahliae var. longisporum</name>
    <dbReference type="NCBI Taxonomy" id="100787"/>
    <lineage>
        <taxon>Eukaryota</taxon>
        <taxon>Fungi</taxon>
        <taxon>Dikarya</taxon>
        <taxon>Ascomycota</taxon>
        <taxon>Pezizomycotina</taxon>
        <taxon>Sordariomycetes</taxon>
        <taxon>Hypocreomycetidae</taxon>
        <taxon>Glomerellales</taxon>
        <taxon>Plectosphaerellaceae</taxon>
        <taxon>Verticillium</taxon>
    </lineage>
</organism>
<protein>
    <submittedName>
        <fullName evidence="1">Uncharacterized protein</fullName>
    </submittedName>
</protein>
<reference evidence="1" key="1">
    <citation type="journal article" date="2021" name="Mol. Plant Pathol.">
        <title>A 20-kb lineage-specific genomic region tames virulence in pathogenic amphidiploid Verticillium longisporum.</title>
        <authorList>
            <person name="Harting R."/>
            <person name="Starke J."/>
            <person name="Kusch H."/>
            <person name="Poggeler S."/>
            <person name="Maurus I."/>
            <person name="Schluter R."/>
            <person name="Landesfeind M."/>
            <person name="Bulla I."/>
            <person name="Nowrousian M."/>
            <person name="de Jonge R."/>
            <person name="Stahlhut G."/>
            <person name="Hoff K.J."/>
            <person name="Asshauer K.P."/>
            <person name="Thurmer A."/>
            <person name="Stanke M."/>
            <person name="Daniel R."/>
            <person name="Morgenstern B."/>
            <person name="Thomma B.P.H.J."/>
            <person name="Kronstad J.W."/>
            <person name="Braus-Stromeyer S.A."/>
            <person name="Braus G.H."/>
        </authorList>
    </citation>
    <scope>NUCLEOTIDE SEQUENCE</scope>
    <source>
        <strain evidence="1">Vl32</strain>
    </source>
</reference>
<comment type="caution">
    <text evidence="1">The sequence shown here is derived from an EMBL/GenBank/DDBJ whole genome shotgun (WGS) entry which is preliminary data.</text>
</comment>
<name>A0A8I3ALU9_VERLO</name>
<evidence type="ECO:0000313" key="1">
    <source>
        <dbReference type="EMBL" id="KAG7127537.1"/>
    </source>
</evidence>
<accession>A0A8I3ALU9</accession>
<dbReference type="EMBL" id="JAEMWZ010000290">
    <property type="protein sequence ID" value="KAG7127537.1"/>
    <property type="molecule type" value="Genomic_DNA"/>
</dbReference>
<proteinExistence type="predicted"/>
<sequence>MCKALDLVSLCQVPFRDAWLSTYLYCTRQWSDDGDGREPSGSWWALSQLSRCFPQTKPFGSSTVRRFLPLKPRLAFGRLKGNRRTTAPAAVSFVSDQDFSVRKSFHITNNIPPPAPAHA</sequence>
<gene>
    <name evidence="1" type="ORF">HYQ45_012578</name>
</gene>
<evidence type="ECO:0000313" key="2">
    <source>
        <dbReference type="Proteomes" id="UP000689129"/>
    </source>
</evidence>
<dbReference type="Proteomes" id="UP000689129">
    <property type="component" value="Unassembled WGS sequence"/>
</dbReference>
<dbReference type="AlphaFoldDB" id="A0A8I3ALU9"/>